<accession>A0ABU5N1U9</accession>
<evidence type="ECO:0000256" key="3">
    <source>
        <dbReference type="ARBA" id="ARBA00023295"/>
    </source>
</evidence>
<dbReference type="PANTHER" id="PTHR31339:SF9">
    <property type="entry name" value="PLASMIN AND FIBRONECTIN-BINDING PROTEIN A"/>
    <property type="match status" value="1"/>
</dbReference>
<dbReference type="InterPro" id="IPR011050">
    <property type="entry name" value="Pectin_lyase_fold/virulence"/>
</dbReference>
<comment type="similarity">
    <text evidence="1 4">Belongs to the glycosyl hydrolase 28 family.</text>
</comment>
<protein>
    <submittedName>
        <fullName evidence="6">Glycosyl hydrolase family 28 protein</fullName>
    </submittedName>
</protein>
<gene>
    <name evidence="6" type="ORF">P9H32_17495</name>
</gene>
<proteinExistence type="inferred from homology"/>
<dbReference type="Gene3D" id="2.160.20.10">
    <property type="entry name" value="Single-stranded right-handed beta-helix, Pectin lyase-like"/>
    <property type="match status" value="1"/>
</dbReference>
<dbReference type="EMBL" id="JARVCO010000012">
    <property type="protein sequence ID" value="MDZ8120426.1"/>
    <property type="molecule type" value="Genomic_DNA"/>
</dbReference>
<dbReference type="PANTHER" id="PTHR31339">
    <property type="entry name" value="PECTIN LYASE-RELATED"/>
    <property type="match status" value="1"/>
</dbReference>
<dbReference type="GO" id="GO:0016787">
    <property type="term" value="F:hydrolase activity"/>
    <property type="evidence" value="ECO:0007669"/>
    <property type="project" value="UniProtKB-KW"/>
</dbReference>
<evidence type="ECO:0000256" key="2">
    <source>
        <dbReference type="ARBA" id="ARBA00022801"/>
    </source>
</evidence>
<feature type="chain" id="PRO_5046668749" evidence="5">
    <location>
        <begin position="18"/>
        <end position="446"/>
    </location>
</feature>
<comment type="caution">
    <text evidence="6">The sequence shown here is derived from an EMBL/GenBank/DDBJ whole genome shotgun (WGS) entry which is preliminary data.</text>
</comment>
<dbReference type="Pfam" id="PF00295">
    <property type="entry name" value="Glyco_hydro_28"/>
    <property type="match status" value="1"/>
</dbReference>
<sequence>MKFLIALLLGTAVTASAYVHDIRDYGAVGDGKTLCTAAVQKAINKASSSGGGEVLVTAGSYMIGTIYMKDNVTLHITGGSKLIASPNIRHFAADTHKNMYKNEPHMDRCLIFARGVHNIAFKGSGAIDGNGSWNNFNQETGRPMMIRLMNCTNIRMHDLTLKNPAAWTSAWLYCQDIVVDGITIRSRVNNNGDGLDFDGCEKVRVSNCTFDTSDDSICLQASRKDKACRDIVINNCIFVSKWAGIRIGLLSLGDFENVTVNNCIFRDIEDAGLKIQMCEGGTMKNMTFSNLVMSNVPRPVFMTFGQQRCCVDTPKGELQPMKEMKGFVFDGIRIDSSTCGKDSAIVITGMPGHPIKDLVFSDIQMTTGGGGTSADAANELKELTPDILDGWWPEYSRLDATVPAFGIYARHVDGLVLSNVNMKTAKPDQRPATRFVDVKNLRNEIQ</sequence>
<evidence type="ECO:0000313" key="7">
    <source>
        <dbReference type="Proteomes" id="UP001290861"/>
    </source>
</evidence>
<evidence type="ECO:0000313" key="6">
    <source>
        <dbReference type="EMBL" id="MDZ8120426.1"/>
    </source>
</evidence>
<dbReference type="RefSeq" id="WP_322610199.1">
    <property type="nucleotide sequence ID" value="NZ_JARVCO010000012.1"/>
</dbReference>
<keyword evidence="2 4" id="KW-0378">Hydrolase</keyword>
<dbReference type="InterPro" id="IPR000743">
    <property type="entry name" value="Glyco_hydro_28"/>
</dbReference>
<name>A0ABU5N1U9_9BACT</name>
<keyword evidence="5" id="KW-0732">Signal</keyword>
<evidence type="ECO:0000256" key="5">
    <source>
        <dbReference type="SAM" id="SignalP"/>
    </source>
</evidence>
<keyword evidence="3 4" id="KW-0326">Glycosidase</keyword>
<organism evidence="6 7">
    <name type="scientific">Pontiella agarivorans</name>
    <dbReference type="NCBI Taxonomy" id="3038953"/>
    <lineage>
        <taxon>Bacteria</taxon>
        <taxon>Pseudomonadati</taxon>
        <taxon>Kiritimatiellota</taxon>
        <taxon>Kiritimatiellia</taxon>
        <taxon>Kiritimatiellales</taxon>
        <taxon>Pontiellaceae</taxon>
        <taxon>Pontiella</taxon>
    </lineage>
</organism>
<feature type="signal peptide" evidence="5">
    <location>
        <begin position="1"/>
        <end position="17"/>
    </location>
</feature>
<dbReference type="InterPro" id="IPR012334">
    <property type="entry name" value="Pectin_lyas_fold"/>
</dbReference>
<keyword evidence="7" id="KW-1185">Reference proteome</keyword>
<evidence type="ECO:0000256" key="1">
    <source>
        <dbReference type="ARBA" id="ARBA00008834"/>
    </source>
</evidence>
<dbReference type="SUPFAM" id="SSF51126">
    <property type="entry name" value="Pectin lyase-like"/>
    <property type="match status" value="1"/>
</dbReference>
<dbReference type="InterPro" id="IPR051801">
    <property type="entry name" value="GH28_Enzymes"/>
</dbReference>
<reference evidence="6 7" key="1">
    <citation type="journal article" date="2024" name="Appl. Environ. Microbiol.">
        <title>Pontiella agarivorans sp. nov., a novel marine anaerobic bacterium capable of degrading macroalgal polysaccharides and fixing nitrogen.</title>
        <authorList>
            <person name="Liu N."/>
            <person name="Kivenson V."/>
            <person name="Peng X."/>
            <person name="Cui Z."/>
            <person name="Lankiewicz T.S."/>
            <person name="Gosselin K.M."/>
            <person name="English C.J."/>
            <person name="Blair E.M."/>
            <person name="O'Malley M.A."/>
            <person name="Valentine D.L."/>
        </authorList>
    </citation>
    <scope>NUCLEOTIDE SEQUENCE [LARGE SCALE GENOMIC DNA]</scope>
    <source>
        <strain evidence="6 7">NLcol2</strain>
    </source>
</reference>
<evidence type="ECO:0000256" key="4">
    <source>
        <dbReference type="RuleBase" id="RU361169"/>
    </source>
</evidence>
<dbReference type="Proteomes" id="UP001290861">
    <property type="component" value="Unassembled WGS sequence"/>
</dbReference>